<gene>
    <name evidence="1" type="ORF">AGR7C_Lc210005</name>
</gene>
<dbReference type="AlphaFoldDB" id="A0A1S7RPI1"/>
<evidence type="ECO:0000313" key="2">
    <source>
        <dbReference type="Proteomes" id="UP000191987"/>
    </source>
</evidence>
<name>A0A1S7RPI1_9HYPH</name>
<proteinExistence type="predicted"/>
<dbReference type="Proteomes" id="UP000191987">
    <property type="component" value="Unassembled WGS sequence"/>
</dbReference>
<reference evidence="1 2" key="1">
    <citation type="submission" date="2016-01" db="EMBL/GenBank/DDBJ databases">
        <authorList>
            <person name="Oliw E.H."/>
        </authorList>
    </citation>
    <scope>NUCLEOTIDE SEQUENCE [LARGE SCALE GENOMIC DNA]</scope>
    <source>
        <strain evidence="1 2">Zutra 3-1</strain>
    </source>
</reference>
<organism evidence="1 2">
    <name type="scientific">Agrobacterium deltaense Zutra 3/1</name>
    <dbReference type="NCBI Taxonomy" id="1183427"/>
    <lineage>
        <taxon>Bacteria</taxon>
        <taxon>Pseudomonadati</taxon>
        <taxon>Pseudomonadota</taxon>
        <taxon>Alphaproteobacteria</taxon>
        <taxon>Hyphomicrobiales</taxon>
        <taxon>Rhizobiaceae</taxon>
        <taxon>Rhizobium/Agrobacterium group</taxon>
        <taxon>Agrobacterium</taxon>
    </lineage>
</organism>
<protein>
    <submittedName>
        <fullName evidence="1">Uncharacterized protein</fullName>
    </submittedName>
</protein>
<dbReference type="EMBL" id="FBWG01000040">
    <property type="protein sequence ID" value="CUX55634.1"/>
    <property type="molecule type" value="Genomic_DNA"/>
</dbReference>
<accession>A0A1S7RPI1</accession>
<sequence>MKALPACWWQAAAGSRPETGLAADIKPRPKAGVYCFCSMVMGRPLPTDNFSERLLRAEIYGYIPETNAKR</sequence>
<evidence type="ECO:0000313" key="1">
    <source>
        <dbReference type="EMBL" id="CUX55634.1"/>
    </source>
</evidence>